<dbReference type="PANTHER" id="PTHR33931">
    <property type="entry name" value="HOLIN-LIKE PROTEIN CIDA-RELATED"/>
    <property type="match status" value="1"/>
</dbReference>
<feature type="transmembrane region" description="Helical" evidence="6">
    <location>
        <begin position="7"/>
        <end position="23"/>
    </location>
</feature>
<dbReference type="KEGG" id="vne:CFK40_06260"/>
<evidence type="ECO:0000313" key="8">
    <source>
        <dbReference type="Proteomes" id="UP000204391"/>
    </source>
</evidence>
<proteinExistence type="predicted"/>
<keyword evidence="3 6" id="KW-0812">Transmembrane</keyword>
<organism evidence="7 8">
    <name type="scientific">Virgibacillus necropolis</name>
    <dbReference type="NCBI Taxonomy" id="163877"/>
    <lineage>
        <taxon>Bacteria</taxon>
        <taxon>Bacillati</taxon>
        <taxon>Bacillota</taxon>
        <taxon>Bacilli</taxon>
        <taxon>Bacillales</taxon>
        <taxon>Bacillaceae</taxon>
        <taxon>Virgibacillus</taxon>
    </lineage>
</organism>
<protein>
    <recommendedName>
        <fullName evidence="9">CidA/LrgA family protein</fullName>
    </recommendedName>
</protein>
<dbReference type="GO" id="GO:0005886">
    <property type="term" value="C:plasma membrane"/>
    <property type="evidence" value="ECO:0007669"/>
    <property type="project" value="UniProtKB-SubCell"/>
</dbReference>
<evidence type="ECO:0000256" key="5">
    <source>
        <dbReference type="ARBA" id="ARBA00023136"/>
    </source>
</evidence>
<keyword evidence="2" id="KW-1003">Cell membrane</keyword>
<comment type="subcellular location">
    <subcellularLocation>
        <location evidence="1">Cell membrane</location>
        <topology evidence="1">Multi-pass membrane protein</topology>
    </subcellularLocation>
</comment>
<name>A0A221MAI5_9BACI</name>
<dbReference type="EMBL" id="CP022437">
    <property type="protein sequence ID" value="ASN04649.1"/>
    <property type="molecule type" value="Genomic_DNA"/>
</dbReference>
<dbReference type="AlphaFoldDB" id="A0A221MAI5"/>
<evidence type="ECO:0008006" key="9">
    <source>
        <dbReference type="Google" id="ProtNLM"/>
    </source>
</evidence>
<dbReference type="Pfam" id="PF03788">
    <property type="entry name" value="LrgA"/>
    <property type="match status" value="1"/>
</dbReference>
<feature type="transmembrane region" description="Helical" evidence="6">
    <location>
        <begin position="59"/>
        <end position="80"/>
    </location>
</feature>
<gene>
    <name evidence="7" type="ORF">CFK40_06260</name>
</gene>
<feature type="transmembrane region" description="Helical" evidence="6">
    <location>
        <begin position="29"/>
        <end position="47"/>
    </location>
</feature>
<keyword evidence="8" id="KW-1185">Reference proteome</keyword>
<dbReference type="NCBIfam" id="NF002460">
    <property type="entry name" value="PRK01658.1"/>
    <property type="match status" value="1"/>
</dbReference>
<dbReference type="OrthoDB" id="3176438at2"/>
<evidence type="ECO:0000256" key="3">
    <source>
        <dbReference type="ARBA" id="ARBA00022692"/>
    </source>
</evidence>
<evidence type="ECO:0000256" key="1">
    <source>
        <dbReference type="ARBA" id="ARBA00004651"/>
    </source>
</evidence>
<sequence>MKIIRIIIQIAVLYAISFIGEVLHDYLHIPLPGSIIGLLLLLVGLSLKIIPAKWIENGAGFILAYLPIFFIPATVGVMNYPSLFSWSGVVLIAVVVCSTIVTMIAAGTMGQFHERLSQKRLEKKKCNKQFTQSS</sequence>
<evidence type="ECO:0000313" key="7">
    <source>
        <dbReference type="EMBL" id="ASN04649.1"/>
    </source>
</evidence>
<feature type="transmembrane region" description="Helical" evidence="6">
    <location>
        <begin position="86"/>
        <end position="110"/>
    </location>
</feature>
<reference evidence="7 8" key="1">
    <citation type="journal article" date="2003" name="Int. J. Syst. Evol. Microbiol.">
        <title>Virgibacillus carmonensis sp. nov., Virgibacillus necropolis sp. nov. and Virgibacillus picturae sp. nov., three novel species isolated from deteriorated mural paintings, transfer of the species of the genus salibacillus to Virgibacillus, as Virgibacillus marismortui comb. nov. and Virgibacillus salexigens comb. nov., and emended description of the genus Virgibacillus.</title>
        <authorList>
            <person name="Heyrman J."/>
            <person name="Logan N.A."/>
            <person name="Busse H.J."/>
            <person name="Balcaen A."/>
            <person name="Lebbe L."/>
            <person name="Rodriguez-Diaz M."/>
            <person name="Swings J."/>
            <person name="De Vos P."/>
        </authorList>
    </citation>
    <scope>NUCLEOTIDE SEQUENCE [LARGE SCALE GENOMIC DNA]</scope>
    <source>
        <strain evidence="7 8">LMG 19488</strain>
    </source>
</reference>
<dbReference type="PANTHER" id="PTHR33931:SF6">
    <property type="entry name" value="INTEGRAL MEMBRANE PROTEIN YXZK-RELATED"/>
    <property type="match status" value="1"/>
</dbReference>
<keyword evidence="4 6" id="KW-1133">Transmembrane helix</keyword>
<evidence type="ECO:0000256" key="2">
    <source>
        <dbReference type="ARBA" id="ARBA00022475"/>
    </source>
</evidence>
<evidence type="ECO:0000256" key="6">
    <source>
        <dbReference type="SAM" id="Phobius"/>
    </source>
</evidence>
<dbReference type="Proteomes" id="UP000204391">
    <property type="component" value="Chromosome"/>
</dbReference>
<keyword evidence="5 6" id="KW-0472">Membrane</keyword>
<dbReference type="RefSeq" id="WP_089531500.1">
    <property type="nucleotide sequence ID" value="NZ_CP022437.1"/>
</dbReference>
<accession>A0A221MAI5</accession>
<evidence type="ECO:0000256" key="4">
    <source>
        <dbReference type="ARBA" id="ARBA00022989"/>
    </source>
</evidence>
<dbReference type="InterPro" id="IPR005538">
    <property type="entry name" value="LrgA/CidA"/>
</dbReference>